<feature type="binding site" evidence="7">
    <location>
        <position position="165"/>
    </location>
    <ligand>
        <name>L-aspartate</name>
        <dbReference type="ChEBI" id="CHEBI:29991"/>
    </ligand>
</feature>
<feature type="binding site" evidence="7">
    <location>
        <position position="268"/>
    </location>
    <ligand>
        <name>carbamoyl phosphate</name>
        <dbReference type="ChEBI" id="CHEBI:58228"/>
    </ligand>
</feature>
<dbReference type="PRINTS" id="PR00101">
    <property type="entry name" value="ATCASE"/>
</dbReference>
<feature type="binding site" evidence="7">
    <location>
        <position position="55"/>
    </location>
    <ligand>
        <name>carbamoyl phosphate</name>
        <dbReference type="ChEBI" id="CHEBI:58228"/>
    </ligand>
</feature>
<dbReference type="PANTHER" id="PTHR45753">
    <property type="entry name" value="ORNITHINE CARBAMOYLTRANSFERASE, MITOCHONDRIAL"/>
    <property type="match status" value="1"/>
</dbReference>
<comment type="similarity">
    <text evidence="2 7">Belongs to the aspartate/ornithine carbamoyltransferase superfamily. ATCase family.</text>
</comment>
<reference evidence="10 11" key="1">
    <citation type="submission" date="2022-09" db="EMBL/GenBank/DDBJ databases">
        <title>complete genome sequences of Clostridium tetani str. KHSU-234311-028 isolated from soil.</title>
        <authorList>
            <person name="Sekizuka T."/>
            <person name="Shitada C."/>
            <person name="Takahashi M."/>
            <person name="Kuroda M."/>
        </authorList>
    </citation>
    <scope>NUCLEOTIDE SEQUENCE [LARGE SCALE GENOMIC DNA]</scope>
    <source>
        <strain evidence="10 11">KHSU-234311-028</strain>
    </source>
</reference>
<evidence type="ECO:0000256" key="2">
    <source>
        <dbReference type="ARBA" id="ARBA00008896"/>
    </source>
</evidence>
<feature type="binding site" evidence="7">
    <location>
        <position position="104"/>
    </location>
    <ligand>
        <name>carbamoyl phosphate</name>
        <dbReference type="ChEBI" id="CHEBI:58228"/>
    </ligand>
</feature>
<comment type="catalytic activity">
    <reaction evidence="6 7">
        <text>carbamoyl phosphate + L-aspartate = N-carbamoyl-L-aspartate + phosphate + H(+)</text>
        <dbReference type="Rhea" id="RHEA:20013"/>
        <dbReference type="ChEBI" id="CHEBI:15378"/>
        <dbReference type="ChEBI" id="CHEBI:29991"/>
        <dbReference type="ChEBI" id="CHEBI:32814"/>
        <dbReference type="ChEBI" id="CHEBI:43474"/>
        <dbReference type="ChEBI" id="CHEBI:58228"/>
        <dbReference type="EC" id="2.1.3.2"/>
    </reaction>
</comment>
<evidence type="ECO:0000313" key="10">
    <source>
        <dbReference type="EMBL" id="BDR82044.1"/>
    </source>
</evidence>
<accession>A0ABC8EG83</accession>
<dbReference type="InterPro" id="IPR006130">
    <property type="entry name" value="Asp/Orn_carbamoylTrfase"/>
</dbReference>
<sequence>MLKGRSLIDPMDFTIEEISEILNLGENISKNPTEYSNLCHNKILATLFYEPSTRTRFSFEAAMLRLGGKIIGFSEPNSSSVAKGESIADTIRTVDCYADIAVMRHPKEGAPKVASTYSNIPVVNAGDGGHQHPTQTLTDLMTIRAKKGKLSGLTVGFCGDLKFGRTVHSLIKALSRYENNKFILISPTELKIPEYIRREILEKNNIEFKEVENIEEAIKELDILYMTRVQKERFFNEEDYVRLKDSYILTKDKLENALEDMIILHPLPRVNEIAYEVDEDPRACYFQQAKYGMYVRMALILKLLGVQQYVDNN</sequence>
<dbReference type="GO" id="GO:0044205">
    <property type="term" value="P:'de novo' UMP biosynthetic process"/>
    <property type="evidence" value="ECO:0007669"/>
    <property type="project" value="UniProtKB-UniRule"/>
</dbReference>
<feature type="binding site" evidence="7">
    <location>
        <position position="267"/>
    </location>
    <ligand>
        <name>carbamoyl phosphate</name>
        <dbReference type="ChEBI" id="CHEBI:58228"/>
    </ligand>
</feature>
<dbReference type="PROSITE" id="PS00097">
    <property type="entry name" value="CARBAMOYLTRANSFERASE"/>
    <property type="match status" value="1"/>
</dbReference>
<dbReference type="FunFam" id="3.40.50.1370:FF:000002">
    <property type="entry name" value="Aspartate carbamoyltransferase 2"/>
    <property type="match status" value="1"/>
</dbReference>
<dbReference type="EMBL" id="AP026818">
    <property type="protein sequence ID" value="BDR82044.1"/>
    <property type="molecule type" value="Genomic_DNA"/>
</dbReference>
<comment type="function">
    <text evidence="5 7">Catalyzes the condensation of carbamoyl phosphate and aspartate to form carbamoyl aspartate and inorganic phosphate, the committed step in the de novo pyrimidine nucleotide biosynthesis pathway.</text>
</comment>
<evidence type="ECO:0000256" key="1">
    <source>
        <dbReference type="ARBA" id="ARBA00004852"/>
    </source>
</evidence>
<evidence type="ECO:0000259" key="8">
    <source>
        <dbReference type="Pfam" id="PF00185"/>
    </source>
</evidence>
<gene>
    <name evidence="7 10" type="primary">pyrB</name>
    <name evidence="10" type="ORF">K234311028_22900</name>
</gene>
<dbReference type="Proteomes" id="UP001321763">
    <property type="component" value="Chromosome"/>
</dbReference>
<protein>
    <recommendedName>
        <fullName evidence="7">Aspartate carbamoyltransferase</fullName>
        <ecNumber evidence="7">2.1.3.2</ecNumber>
    </recommendedName>
    <alternativeName>
        <fullName evidence="7">Aspartate transcarbamylase</fullName>
        <shortName evidence="7">ATCase</shortName>
    </alternativeName>
</protein>
<dbReference type="NCBIfam" id="NF002032">
    <property type="entry name" value="PRK00856.1"/>
    <property type="match status" value="1"/>
</dbReference>
<dbReference type="InterPro" id="IPR002082">
    <property type="entry name" value="Asp_carbamoyltransf"/>
</dbReference>
<evidence type="ECO:0000256" key="4">
    <source>
        <dbReference type="ARBA" id="ARBA00022975"/>
    </source>
</evidence>
<comment type="pathway">
    <text evidence="1 7">Pyrimidine metabolism; UMP biosynthesis via de novo pathway; (S)-dihydroorotate from bicarbonate: step 2/3.</text>
</comment>
<dbReference type="RefSeq" id="WP_035140134.1">
    <property type="nucleotide sequence ID" value="NZ_AP026806.1"/>
</dbReference>
<feature type="binding site" evidence="7">
    <location>
        <position position="132"/>
    </location>
    <ligand>
        <name>carbamoyl phosphate</name>
        <dbReference type="ChEBI" id="CHEBI:58228"/>
    </ligand>
</feature>
<dbReference type="NCBIfam" id="TIGR00670">
    <property type="entry name" value="asp_carb_tr"/>
    <property type="match status" value="1"/>
</dbReference>
<feature type="domain" description="Aspartate/ornithine carbamoyltransferase carbamoyl-P binding" evidence="9">
    <location>
        <begin position="5"/>
        <end position="144"/>
    </location>
</feature>
<proteinExistence type="inferred from homology"/>
<dbReference type="GO" id="GO:0004070">
    <property type="term" value="F:aspartate carbamoyltransferase activity"/>
    <property type="evidence" value="ECO:0007669"/>
    <property type="project" value="UniProtKB-UniRule"/>
</dbReference>
<evidence type="ECO:0000256" key="7">
    <source>
        <dbReference type="HAMAP-Rule" id="MF_00001"/>
    </source>
</evidence>
<keyword evidence="3 7" id="KW-0808">Transferase</keyword>
<feature type="binding site" evidence="7">
    <location>
        <position position="135"/>
    </location>
    <ligand>
        <name>carbamoyl phosphate</name>
        <dbReference type="ChEBI" id="CHEBI:58228"/>
    </ligand>
</feature>
<evidence type="ECO:0000313" key="11">
    <source>
        <dbReference type="Proteomes" id="UP001321763"/>
    </source>
</evidence>
<dbReference type="SUPFAM" id="SSF53671">
    <property type="entry name" value="Aspartate/ornithine carbamoyltransferase"/>
    <property type="match status" value="1"/>
</dbReference>
<comment type="subunit">
    <text evidence="7">Heterododecamer (2C3:3R2) of six catalytic PyrB chains organized as two trimers (C3), and six regulatory PyrI chains organized as three dimers (R2).</text>
</comment>
<feature type="binding site" evidence="7">
    <location>
        <position position="54"/>
    </location>
    <ligand>
        <name>carbamoyl phosphate</name>
        <dbReference type="ChEBI" id="CHEBI:58228"/>
    </ligand>
</feature>
<dbReference type="Gene3D" id="3.40.50.1370">
    <property type="entry name" value="Aspartate/ornithine carbamoyltransferase"/>
    <property type="match status" value="2"/>
</dbReference>
<evidence type="ECO:0000259" key="9">
    <source>
        <dbReference type="Pfam" id="PF02729"/>
    </source>
</evidence>
<evidence type="ECO:0000256" key="6">
    <source>
        <dbReference type="ARBA" id="ARBA00048859"/>
    </source>
</evidence>
<name>A0ABC8EG83_CLOTA</name>
<dbReference type="InterPro" id="IPR006131">
    <property type="entry name" value="Asp_carbamoyltransf_Asp/Orn-bd"/>
</dbReference>
<keyword evidence="4 7" id="KW-0665">Pyrimidine biosynthesis</keyword>
<dbReference type="PRINTS" id="PR00100">
    <property type="entry name" value="AOTCASE"/>
</dbReference>
<organism evidence="10 11">
    <name type="scientific">Clostridium tetani</name>
    <dbReference type="NCBI Taxonomy" id="1513"/>
    <lineage>
        <taxon>Bacteria</taxon>
        <taxon>Bacillati</taxon>
        <taxon>Bacillota</taxon>
        <taxon>Clostridia</taxon>
        <taxon>Eubacteriales</taxon>
        <taxon>Clostridiaceae</taxon>
        <taxon>Clostridium</taxon>
    </lineage>
</organism>
<feature type="binding site" evidence="7">
    <location>
        <position position="83"/>
    </location>
    <ligand>
        <name>L-aspartate</name>
        <dbReference type="ChEBI" id="CHEBI:29991"/>
    </ligand>
</feature>
<feature type="domain" description="Aspartate/ornithine carbamoyltransferase Asp/Orn-binding" evidence="8">
    <location>
        <begin position="152"/>
        <end position="301"/>
    </location>
</feature>
<dbReference type="PANTHER" id="PTHR45753:SF6">
    <property type="entry name" value="ASPARTATE CARBAMOYLTRANSFERASE"/>
    <property type="match status" value="1"/>
</dbReference>
<feature type="binding site" evidence="7">
    <location>
        <position position="228"/>
    </location>
    <ligand>
        <name>L-aspartate</name>
        <dbReference type="ChEBI" id="CHEBI:29991"/>
    </ligand>
</feature>
<dbReference type="EC" id="2.1.3.2" evidence="7"/>
<dbReference type="AlphaFoldDB" id="A0ABC8EG83"/>
<evidence type="ECO:0000256" key="3">
    <source>
        <dbReference type="ARBA" id="ARBA00022679"/>
    </source>
</evidence>
<dbReference type="HAMAP" id="MF_00001">
    <property type="entry name" value="Asp_carb_tr"/>
    <property type="match status" value="1"/>
</dbReference>
<dbReference type="Pfam" id="PF02729">
    <property type="entry name" value="OTCace_N"/>
    <property type="match status" value="1"/>
</dbReference>
<dbReference type="Pfam" id="PF00185">
    <property type="entry name" value="OTCace"/>
    <property type="match status" value="1"/>
</dbReference>
<evidence type="ECO:0000256" key="5">
    <source>
        <dbReference type="ARBA" id="ARBA00043884"/>
    </source>
</evidence>
<dbReference type="InterPro" id="IPR006132">
    <property type="entry name" value="Asp/Orn_carbamoyltranf_P-bd"/>
</dbReference>
<dbReference type="InterPro" id="IPR036901">
    <property type="entry name" value="Asp/Orn_carbamoylTrfase_sf"/>
</dbReference>